<reference evidence="2" key="1">
    <citation type="submission" date="2022-11" db="UniProtKB">
        <authorList>
            <consortium name="WormBaseParasite"/>
        </authorList>
    </citation>
    <scope>IDENTIFICATION</scope>
</reference>
<dbReference type="Proteomes" id="UP000887581">
    <property type="component" value="Unplaced"/>
</dbReference>
<dbReference type="AlphaFoldDB" id="A0A915Q2Y4"/>
<accession>A0A915Q2Y4</accession>
<proteinExistence type="predicted"/>
<keyword evidence="1" id="KW-1185">Reference proteome</keyword>
<sequence length="141" mass="15720">MSDGQAGLKQPSASSLTDVTPATHSLGCATVSQLRLPIYTSHPCLLLTSLQRITDSSSLTVYHCADPRTIHNAEVLFEKKYQEMSLDANFLRLVEVRQNDDQTSSLWTRGKLEPGLLIGVFDKVIFLGLNDAIFRIYFQTM</sequence>
<organism evidence="1 2">
    <name type="scientific">Setaria digitata</name>
    <dbReference type="NCBI Taxonomy" id="48799"/>
    <lineage>
        <taxon>Eukaryota</taxon>
        <taxon>Metazoa</taxon>
        <taxon>Ecdysozoa</taxon>
        <taxon>Nematoda</taxon>
        <taxon>Chromadorea</taxon>
        <taxon>Rhabditida</taxon>
        <taxon>Spirurina</taxon>
        <taxon>Spiruromorpha</taxon>
        <taxon>Filarioidea</taxon>
        <taxon>Setariidae</taxon>
        <taxon>Setaria</taxon>
    </lineage>
</organism>
<protein>
    <submittedName>
        <fullName evidence="2">Uncharacterized protein</fullName>
    </submittedName>
</protein>
<evidence type="ECO:0000313" key="2">
    <source>
        <dbReference type="WBParaSite" id="sdigi.contig64.g3395.t1"/>
    </source>
</evidence>
<dbReference type="WBParaSite" id="sdigi.contig64.g3395.t1">
    <property type="protein sequence ID" value="sdigi.contig64.g3395.t1"/>
    <property type="gene ID" value="sdigi.contig64.g3395"/>
</dbReference>
<evidence type="ECO:0000313" key="1">
    <source>
        <dbReference type="Proteomes" id="UP000887581"/>
    </source>
</evidence>
<name>A0A915Q2Y4_9BILA</name>